<keyword evidence="2" id="KW-0472">Membrane</keyword>
<feature type="region of interest" description="Disordered" evidence="1">
    <location>
        <begin position="163"/>
        <end position="286"/>
    </location>
</feature>
<feature type="compositionally biased region" description="Pro residues" evidence="1">
    <location>
        <begin position="380"/>
        <end position="391"/>
    </location>
</feature>
<feature type="compositionally biased region" description="Basic and acidic residues" evidence="1">
    <location>
        <begin position="218"/>
        <end position="232"/>
    </location>
</feature>
<dbReference type="EMBL" id="MCGN01000003">
    <property type="protein sequence ID" value="ORY99051.1"/>
    <property type="molecule type" value="Genomic_DNA"/>
</dbReference>
<feature type="region of interest" description="Disordered" evidence="1">
    <location>
        <begin position="462"/>
        <end position="524"/>
    </location>
</feature>
<feature type="compositionally biased region" description="Polar residues" evidence="1">
    <location>
        <begin position="174"/>
        <end position="198"/>
    </location>
</feature>
<protein>
    <submittedName>
        <fullName evidence="3">Uncharacterized protein</fullName>
    </submittedName>
</protein>
<evidence type="ECO:0000256" key="1">
    <source>
        <dbReference type="SAM" id="MobiDB-lite"/>
    </source>
</evidence>
<accession>A0A1X2HJ05</accession>
<feature type="compositionally biased region" description="Low complexity" evidence="1">
    <location>
        <begin position="199"/>
        <end position="216"/>
    </location>
</feature>
<dbReference type="Proteomes" id="UP000242180">
    <property type="component" value="Unassembled WGS sequence"/>
</dbReference>
<keyword evidence="2" id="KW-0812">Transmembrane</keyword>
<keyword evidence="4" id="KW-1185">Reference proteome</keyword>
<evidence type="ECO:0000256" key="2">
    <source>
        <dbReference type="SAM" id="Phobius"/>
    </source>
</evidence>
<comment type="caution">
    <text evidence="3">The sequence shown here is derived from an EMBL/GenBank/DDBJ whole genome shotgun (WGS) entry which is preliminary data.</text>
</comment>
<feature type="compositionally biased region" description="Basic and acidic residues" evidence="1">
    <location>
        <begin position="423"/>
        <end position="434"/>
    </location>
</feature>
<dbReference type="InParanoid" id="A0A1X2HJ05"/>
<sequence>MAPVPEDAAAFPTWSIIVIVILVIVLCIVIGLAVWIVRRRLSRPPTVDIGDSNHHVDLEKQQPQDYFHNVPTLPAQSPPRTSPSDGTHPSAPPPTRRTSTPKREKISLPLPPPSTSLFSDKMELSSDEAMELFDKYMNAGLEEKQQGGLTANLQHKAATFRSTLRQSLRRQKSTKNNNTTLDQIFQQPSEVRQSTVTTSSMSGRSAMSSSSNSRKASMSRDEPPPTPRREFDSSPPPPLPPVPREPNPIPAASQTPQLAGPIQETQDKEEVQPAAPASAAPVDAANAARRVIRTASRKSKSRSMIVNEDDVMKMFGNPDETSPPLKNVNTITSGSVRRLVRDSIVTDKSASVSAARARRQSQNPSAADIAGWWQQQQQSSPPPQQPPPPTPSVATAEHSTMRSVRPSERPAAADLFTQENEEEQPKKQNVDTVRRMLQATWHANMRESPSMASIVSDGTVQNIPTVGKARPSVRQLQQRFNESQQGGPEPSASFSSSTVRTMIPDEPPSNPAAQEKIEIDGTNFSLLPNASGYQTWNEKLLANQANKKDSSRFNTINVGRSQKRSIPWMNEQQ</sequence>
<gene>
    <name evidence="3" type="ORF">BCR43DRAFT_488639</name>
</gene>
<feature type="compositionally biased region" description="Polar residues" evidence="1">
    <location>
        <begin position="474"/>
        <end position="500"/>
    </location>
</feature>
<name>A0A1X2HJ05_SYNRA</name>
<reference evidence="3 4" key="1">
    <citation type="submission" date="2016-07" db="EMBL/GenBank/DDBJ databases">
        <title>Pervasive Adenine N6-methylation of Active Genes in Fungi.</title>
        <authorList>
            <consortium name="DOE Joint Genome Institute"/>
            <person name="Mondo S.J."/>
            <person name="Dannebaum R.O."/>
            <person name="Kuo R.C."/>
            <person name="Labutti K."/>
            <person name="Haridas S."/>
            <person name="Kuo A."/>
            <person name="Salamov A."/>
            <person name="Ahrendt S.R."/>
            <person name="Lipzen A."/>
            <person name="Sullivan W."/>
            <person name="Andreopoulos W.B."/>
            <person name="Clum A."/>
            <person name="Lindquist E."/>
            <person name="Daum C."/>
            <person name="Ramamoorthy G.K."/>
            <person name="Gryganskyi A."/>
            <person name="Culley D."/>
            <person name="Magnuson J.K."/>
            <person name="James T.Y."/>
            <person name="O'Malley M.A."/>
            <person name="Stajich J.E."/>
            <person name="Spatafora J.W."/>
            <person name="Visel A."/>
            <person name="Grigoriev I.V."/>
        </authorList>
    </citation>
    <scope>NUCLEOTIDE SEQUENCE [LARGE SCALE GENOMIC DNA]</scope>
    <source>
        <strain evidence="3 4">NRRL 2496</strain>
    </source>
</reference>
<feature type="region of interest" description="Disordered" evidence="1">
    <location>
        <begin position="68"/>
        <end position="120"/>
    </location>
</feature>
<feature type="region of interest" description="Disordered" evidence="1">
    <location>
        <begin position="543"/>
        <end position="573"/>
    </location>
</feature>
<feature type="compositionally biased region" description="Low complexity" evidence="1">
    <location>
        <begin position="273"/>
        <end position="286"/>
    </location>
</feature>
<organism evidence="3 4">
    <name type="scientific">Syncephalastrum racemosum</name>
    <name type="common">Filamentous fungus</name>
    <dbReference type="NCBI Taxonomy" id="13706"/>
    <lineage>
        <taxon>Eukaryota</taxon>
        <taxon>Fungi</taxon>
        <taxon>Fungi incertae sedis</taxon>
        <taxon>Mucoromycota</taxon>
        <taxon>Mucoromycotina</taxon>
        <taxon>Mucoromycetes</taxon>
        <taxon>Mucorales</taxon>
        <taxon>Syncephalastraceae</taxon>
        <taxon>Syncephalastrum</taxon>
    </lineage>
</organism>
<feature type="transmembrane region" description="Helical" evidence="2">
    <location>
        <begin position="14"/>
        <end position="37"/>
    </location>
</feature>
<dbReference type="AlphaFoldDB" id="A0A1X2HJ05"/>
<evidence type="ECO:0000313" key="3">
    <source>
        <dbReference type="EMBL" id="ORY99051.1"/>
    </source>
</evidence>
<feature type="region of interest" description="Disordered" evidence="1">
    <location>
        <begin position="340"/>
        <end position="435"/>
    </location>
</feature>
<dbReference type="STRING" id="13706.A0A1X2HJ05"/>
<dbReference type="OrthoDB" id="2260962at2759"/>
<feature type="compositionally biased region" description="Pro residues" evidence="1">
    <location>
        <begin position="234"/>
        <end position="249"/>
    </location>
</feature>
<proteinExistence type="predicted"/>
<feature type="compositionally biased region" description="Low complexity" evidence="1">
    <location>
        <begin position="349"/>
        <end position="367"/>
    </location>
</feature>
<evidence type="ECO:0000313" key="4">
    <source>
        <dbReference type="Proteomes" id="UP000242180"/>
    </source>
</evidence>
<keyword evidence="2" id="KW-1133">Transmembrane helix</keyword>